<dbReference type="Pfam" id="PF07690">
    <property type="entry name" value="MFS_1"/>
    <property type="match status" value="1"/>
</dbReference>
<feature type="transmembrane region" description="Helical" evidence="1">
    <location>
        <begin position="107"/>
        <end position="127"/>
    </location>
</feature>
<proteinExistence type="predicted"/>
<dbReference type="Proteomes" id="UP000604046">
    <property type="component" value="Unassembled WGS sequence"/>
</dbReference>
<keyword evidence="4" id="KW-1185">Reference proteome</keyword>
<feature type="transmembrane region" description="Helical" evidence="1">
    <location>
        <begin position="147"/>
        <end position="166"/>
    </location>
</feature>
<evidence type="ECO:0000313" key="4">
    <source>
        <dbReference type="Proteomes" id="UP000604046"/>
    </source>
</evidence>
<sequence>MTTSPRDISIPTRVGGRCSLYAVHLNFRLLDTRVPCSFNNRQLRGDVTVKKADKKKAVPSLKLGPSPYPQWPGTSKYRRFFTAQSSLSLVGKANAADAEKRKRRRSLALILFHQLSAVGLSILTFHARAQLLLKAFGGDDARVARHIGVGSAIVSILDLALSPLAGRASDCFGRRPMMFLLPAVSLPLKLLAFCFPTPLFLQIERIVTDSLRTLCGTTMTMTCLADLYDGPGYTTALGSLNAATGVALVLMPQLATLLIGRRGVAPRRAFAGAAALAALHYILASRFMEETNESLDEPGTSPLLSIKRLSPGGQGSGMLLAPVQFLRLFAAGSRLRRRAELFALHCLVEGKVVQDQVAAVQLKLGWDAGARSWWTSGLGVALASGGLCGPLLRRMGEHRFLSTCHMASFAAFLCFRRSRLAAGLVPLSLGGQRRLVSAAWLVEEAQSSGVGRGEVVGWMASLRAASEAFVALLSQSVYEWAYAQGVPANVFLLPTLLIVFAELQCTRIALIDDDCESRRLLPRSLRARGAWRVRLPPRDGEPLGLGLDLLDPAIPQICSIVPGSIVEKHNATLDDADRIKVGDFILEAKGVRGEALAIADSLESSPDGLSLLLQRPPPRRMRLSAKALAPHAQELLSLTSLPSSVSLYATRDLGTEGAELRRHDRLVAAADAVGVRDGAAEVRAALELALRGSEPFYISVVRPGIEGN</sequence>
<protein>
    <submittedName>
        <fullName evidence="3">TetA protein</fullName>
    </submittedName>
</protein>
<evidence type="ECO:0000313" key="3">
    <source>
        <dbReference type="EMBL" id="CAE7032433.1"/>
    </source>
</evidence>
<dbReference type="InterPro" id="IPR001478">
    <property type="entry name" value="PDZ"/>
</dbReference>
<feature type="transmembrane region" description="Helical" evidence="1">
    <location>
        <begin position="178"/>
        <end position="201"/>
    </location>
</feature>
<keyword evidence="1" id="KW-1133">Transmembrane helix</keyword>
<dbReference type="PROSITE" id="PS50106">
    <property type="entry name" value="PDZ"/>
    <property type="match status" value="1"/>
</dbReference>
<dbReference type="EMBL" id="CAJNDS010000238">
    <property type="protein sequence ID" value="CAE7032433.1"/>
    <property type="molecule type" value="Genomic_DNA"/>
</dbReference>
<dbReference type="InterPro" id="IPR011701">
    <property type="entry name" value="MFS"/>
</dbReference>
<keyword evidence="1" id="KW-0472">Membrane</keyword>
<dbReference type="OrthoDB" id="415425at2759"/>
<dbReference type="InterPro" id="IPR036259">
    <property type="entry name" value="MFS_trans_sf"/>
</dbReference>
<keyword evidence="1" id="KW-0812">Transmembrane</keyword>
<accession>A0A812IBP7</accession>
<organism evidence="3 4">
    <name type="scientific">Symbiodinium natans</name>
    <dbReference type="NCBI Taxonomy" id="878477"/>
    <lineage>
        <taxon>Eukaryota</taxon>
        <taxon>Sar</taxon>
        <taxon>Alveolata</taxon>
        <taxon>Dinophyceae</taxon>
        <taxon>Suessiales</taxon>
        <taxon>Symbiodiniaceae</taxon>
        <taxon>Symbiodinium</taxon>
    </lineage>
</organism>
<dbReference type="Gene3D" id="1.20.1250.20">
    <property type="entry name" value="MFS general substrate transporter like domains"/>
    <property type="match status" value="1"/>
</dbReference>
<feature type="domain" description="PDZ" evidence="2">
    <location>
        <begin position="532"/>
        <end position="617"/>
    </location>
</feature>
<dbReference type="SUPFAM" id="SSF103473">
    <property type="entry name" value="MFS general substrate transporter"/>
    <property type="match status" value="1"/>
</dbReference>
<reference evidence="3" key="1">
    <citation type="submission" date="2021-02" db="EMBL/GenBank/DDBJ databases">
        <authorList>
            <person name="Dougan E. K."/>
            <person name="Rhodes N."/>
            <person name="Thang M."/>
            <person name="Chan C."/>
        </authorList>
    </citation>
    <scope>NUCLEOTIDE SEQUENCE</scope>
</reference>
<evidence type="ECO:0000259" key="2">
    <source>
        <dbReference type="PROSITE" id="PS50106"/>
    </source>
</evidence>
<dbReference type="AlphaFoldDB" id="A0A812IBP7"/>
<evidence type="ECO:0000256" key="1">
    <source>
        <dbReference type="SAM" id="Phobius"/>
    </source>
</evidence>
<name>A0A812IBP7_9DINO</name>
<dbReference type="GO" id="GO:0022857">
    <property type="term" value="F:transmembrane transporter activity"/>
    <property type="evidence" value="ECO:0007669"/>
    <property type="project" value="InterPro"/>
</dbReference>
<gene>
    <name evidence="3" type="primary">tetA</name>
    <name evidence="3" type="ORF">SNAT2548_LOCUS3905</name>
</gene>
<comment type="caution">
    <text evidence="3">The sequence shown here is derived from an EMBL/GenBank/DDBJ whole genome shotgun (WGS) entry which is preliminary data.</text>
</comment>